<proteinExistence type="predicted"/>
<evidence type="ECO:0008006" key="4">
    <source>
        <dbReference type="Google" id="ProtNLM"/>
    </source>
</evidence>
<feature type="chain" id="PRO_5019105825" description="DUF1579 domain-containing protein" evidence="1">
    <location>
        <begin position="31"/>
        <end position="180"/>
    </location>
</feature>
<keyword evidence="1" id="KW-0732">Signal</keyword>
<evidence type="ECO:0000256" key="1">
    <source>
        <dbReference type="SAM" id="SignalP"/>
    </source>
</evidence>
<dbReference type="EMBL" id="QZKI01000076">
    <property type="protein sequence ID" value="RJP69992.1"/>
    <property type="molecule type" value="Genomic_DNA"/>
</dbReference>
<organism evidence="2 3">
    <name type="scientific">Candidatus Abyssobacteria bacterium SURF_17</name>
    <dbReference type="NCBI Taxonomy" id="2093361"/>
    <lineage>
        <taxon>Bacteria</taxon>
        <taxon>Pseudomonadati</taxon>
        <taxon>Candidatus Hydrogenedentota</taxon>
        <taxon>Candidatus Abyssobacteria</taxon>
    </lineage>
</organism>
<evidence type="ECO:0000313" key="3">
    <source>
        <dbReference type="Proteomes" id="UP000285961"/>
    </source>
</evidence>
<reference evidence="2 3" key="1">
    <citation type="journal article" date="2017" name="ISME J.">
        <title>Energy and carbon metabolisms in a deep terrestrial subsurface fluid microbial community.</title>
        <authorList>
            <person name="Momper L."/>
            <person name="Jungbluth S.P."/>
            <person name="Lee M.D."/>
            <person name="Amend J.P."/>
        </authorList>
    </citation>
    <scope>NUCLEOTIDE SEQUENCE [LARGE SCALE GENOMIC DNA]</scope>
    <source>
        <strain evidence="2">SURF_17</strain>
    </source>
</reference>
<protein>
    <recommendedName>
        <fullName evidence="4">DUF1579 domain-containing protein</fullName>
    </recommendedName>
</protein>
<dbReference type="AlphaFoldDB" id="A0A419EY90"/>
<evidence type="ECO:0000313" key="2">
    <source>
        <dbReference type="EMBL" id="RJP69992.1"/>
    </source>
</evidence>
<sequence length="180" mass="20343">MEKRTVASTFAQFFMAVLLGLAIVTSTAFAKSEMKPDVRVVPQFEKMKSLAGEWQGKSNDGVPATVTYELVSNDSALMERLSIGAESEMVTMYHPDGDRLMMTHYCSVRNQPRMRAQPAATESNKIVLDFVDVTNLSAPDAGHMKKLVVTFEDADHFTQEWTWREKEQEGATVFHFERKK</sequence>
<name>A0A419EY90_9BACT</name>
<accession>A0A419EY90</accession>
<comment type="caution">
    <text evidence="2">The sequence shown here is derived from an EMBL/GenBank/DDBJ whole genome shotgun (WGS) entry which is preliminary data.</text>
</comment>
<feature type="signal peptide" evidence="1">
    <location>
        <begin position="1"/>
        <end position="30"/>
    </location>
</feature>
<gene>
    <name evidence="2" type="ORF">C4532_09995</name>
</gene>
<dbReference type="Proteomes" id="UP000285961">
    <property type="component" value="Unassembled WGS sequence"/>
</dbReference>